<dbReference type="OrthoDB" id="9804010at2"/>
<accession>A0A0A5GCB9</accession>
<dbReference type="InterPro" id="IPR036102">
    <property type="entry name" value="OsmC/Ohrsf"/>
</dbReference>
<evidence type="ECO:0000313" key="1">
    <source>
        <dbReference type="EMBL" id="KGX88755.1"/>
    </source>
</evidence>
<dbReference type="Proteomes" id="UP000030528">
    <property type="component" value="Unassembled WGS sequence"/>
</dbReference>
<evidence type="ECO:0000313" key="2">
    <source>
        <dbReference type="Proteomes" id="UP000030528"/>
    </source>
</evidence>
<dbReference type="Pfam" id="PF02566">
    <property type="entry name" value="OsmC"/>
    <property type="match status" value="1"/>
</dbReference>
<dbReference type="Gene3D" id="3.30.300.20">
    <property type="match status" value="1"/>
</dbReference>
<dbReference type="AlphaFoldDB" id="A0A0A5GCB9"/>
<dbReference type="eggNOG" id="COG1765">
    <property type="taxonomic scope" value="Bacteria"/>
</dbReference>
<dbReference type="RefSeq" id="WP_026801804.1">
    <property type="nucleotide sequence ID" value="NZ_AULI01000025.1"/>
</dbReference>
<dbReference type="SUPFAM" id="SSF82784">
    <property type="entry name" value="OsmC-like"/>
    <property type="match status" value="1"/>
</dbReference>
<proteinExistence type="predicted"/>
<keyword evidence="2" id="KW-1185">Reference proteome</keyword>
<protein>
    <submittedName>
        <fullName evidence="1">Peroxiredoxin</fullName>
    </submittedName>
</protein>
<sequence length="141" mass="15412">MEFKVDWKGKMAFEGAAPSGHTIRLDAGEGDGGENSGARPTEALMSAVASCTGIDIIQILQKMRLNPIGFHMDMKGERAEEHPRKFTDIHIHYALEGELPEDKVVRAVQLSKDKYCSVAHSINANLTVTYSINGVNGEQTL</sequence>
<name>A0A0A5GCB9_9BACI</name>
<organism evidence="1 2">
    <name type="scientific">Pontibacillus halophilus JSM 076056 = DSM 19796</name>
    <dbReference type="NCBI Taxonomy" id="1385510"/>
    <lineage>
        <taxon>Bacteria</taxon>
        <taxon>Bacillati</taxon>
        <taxon>Bacillota</taxon>
        <taxon>Bacilli</taxon>
        <taxon>Bacillales</taxon>
        <taxon>Bacillaceae</taxon>
        <taxon>Pontibacillus</taxon>
    </lineage>
</organism>
<dbReference type="InterPro" id="IPR015946">
    <property type="entry name" value="KH_dom-like_a/b"/>
</dbReference>
<gene>
    <name evidence="1" type="ORF">N781_09560</name>
</gene>
<dbReference type="PANTHER" id="PTHR34352">
    <property type="entry name" value="PROTEIN YHFA"/>
    <property type="match status" value="1"/>
</dbReference>
<reference evidence="1 2" key="1">
    <citation type="submission" date="2013-08" db="EMBL/GenBank/DDBJ databases">
        <authorList>
            <person name="Huang J."/>
            <person name="Wang G."/>
        </authorList>
    </citation>
    <scope>NUCLEOTIDE SEQUENCE [LARGE SCALE GENOMIC DNA]</scope>
    <source>
        <strain evidence="1 2">JSM 076056</strain>
    </source>
</reference>
<comment type="caution">
    <text evidence="1">The sequence shown here is derived from an EMBL/GenBank/DDBJ whole genome shotgun (WGS) entry which is preliminary data.</text>
</comment>
<dbReference type="PANTHER" id="PTHR34352:SF1">
    <property type="entry name" value="PROTEIN YHFA"/>
    <property type="match status" value="1"/>
</dbReference>
<dbReference type="InterPro" id="IPR003718">
    <property type="entry name" value="OsmC/Ohr_fam"/>
</dbReference>
<dbReference type="EMBL" id="AVPE01000025">
    <property type="protein sequence ID" value="KGX88755.1"/>
    <property type="molecule type" value="Genomic_DNA"/>
</dbReference>